<evidence type="ECO:0000313" key="7">
    <source>
        <dbReference type="Proteomes" id="UP000185934"/>
    </source>
</evidence>
<dbReference type="SUPFAM" id="SSF141066">
    <property type="entry name" value="ICP-like"/>
    <property type="match status" value="1"/>
</dbReference>
<accession>A0A1P8F4R9</accession>
<protein>
    <submittedName>
        <fullName evidence="6">Putative secreted protein</fullName>
    </submittedName>
</protein>
<feature type="region of interest" description="Disordered" evidence="3">
    <location>
        <begin position="33"/>
        <end position="55"/>
    </location>
</feature>
<dbReference type="InterPro" id="IPR036331">
    <property type="entry name" value="Chagasin-like_sf"/>
</dbReference>
<dbReference type="PROSITE" id="PS51257">
    <property type="entry name" value="PROKAR_LIPOPROTEIN"/>
    <property type="match status" value="1"/>
</dbReference>
<dbReference type="Proteomes" id="UP000185934">
    <property type="component" value="Chromosome"/>
</dbReference>
<dbReference type="EMBL" id="CP018258">
    <property type="protein sequence ID" value="APV43474.1"/>
    <property type="molecule type" value="Genomic_DNA"/>
</dbReference>
<dbReference type="KEGG" id="dfo:Dform_00111"/>
<keyword evidence="7" id="KW-1185">Reference proteome</keyword>
<dbReference type="PANTHER" id="PTHR36530">
    <property type="entry name" value="INHIBITOR OF CYSTEINE PEPTIDASE"/>
    <property type="match status" value="1"/>
</dbReference>
<dbReference type="InterPro" id="IPR052781">
    <property type="entry name" value="Cys_protease_inhibitor_I42"/>
</dbReference>
<keyword evidence="2" id="KW-0789">Thiol protease inhibitor</keyword>
<dbReference type="GO" id="GO:0004869">
    <property type="term" value="F:cysteine-type endopeptidase inhibitor activity"/>
    <property type="evidence" value="ECO:0007669"/>
    <property type="project" value="UniProtKB-KW"/>
</dbReference>
<dbReference type="PANTHER" id="PTHR36530:SF1">
    <property type="entry name" value="AMOEBIASIN-1"/>
    <property type="match status" value="1"/>
</dbReference>
<evidence type="ECO:0000259" key="5">
    <source>
        <dbReference type="Pfam" id="PF09394"/>
    </source>
</evidence>
<evidence type="ECO:0000256" key="1">
    <source>
        <dbReference type="ARBA" id="ARBA00022690"/>
    </source>
</evidence>
<dbReference type="Pfam" id="PF09394">
    <property type="entry name" value="Inhibitor_I42"/>
    <property type="match status" value="1"/>
</dbReference>
<keyword evidence="4" id="KW-0732">Signal</keyword>
<feature type="chain" id="PRO_5013315271" evidence="4">
    <location>
        <begin position="29"/>
        <end position="173"/>
    </location>
</feature>
<dbReference type="AlphaFoldDB" id="A0A1P8F4R9"/>
<evidence type="ECO:0000313" key="6">
    <source>
        <dbReference type="EMBL" id="APV43474.1"/>
    </source>
</evidence>
<name>A0A1P8F4R9_9CHLR</name>
<keyword evidence="1" id="KW-0646">Protease inhibitor</keyword>
<dbReference type="InterPro" id="IPR018990">
    <property type="entry name" value="Prot_inh_I42_chagasin"/>
</dbReference>
<feature type="domain" description="Proteinase inhibitor I42 chagasin" evidence="5">
    <location>
        <begin position="82"/>
        <end position="170"/>
    </location>
</feature>
<evidence type="ECO:0000256" key="4">
    <source>
        <dbReference type="SAM" id="SignalP"/>
    </source>
</evidence>
<dbReference type="Gene3D" id="2.60.40.2020">
    <property type="match status" value="1"/>
</dbReference>
<feature type="compositionally biased region" description="Low complexity" evidence="3">
    <location>
        <begin position="33"/>
        <end position="45"/>
    </location>
</feature>
<dbReference type="RefSeq" id="WP_076003287.1">
    <property type="nucleotide sequence ID" value="NZ_CP018258.1"/>
</dbReference>
<evidence type="ECO:0000256" key="3">
    <source>
        <dbReference type="SAM" id="MobiDB-lite"/>
    </source>
</evidence>
<organism evidence="6 7">
    <name type="scientific">Dehalogenimonas formicexedens</name>
    <dbReference type="NCBI Taxonomy" id="1839801"/>
    <lineage>
        <taxon>Bacteria</taxon>
        <taxon>Bacillati</taxon>
        <taxon>Chloroflexota</taxon>
        <taxon>Dehalococcoidia</taxon>
        <taxon>Dehalococcoidales</taxon>
        <taxon>Dehalococcoidaceae</taxon>
        <taxon>Dehalogenimonas</taxon>
    </lineage>
</organism>
<feature type="signal peptide" evidence="4">
    <location>
        <begin position="1"/>
        <end position="28"/>
    </location>
</feature>
<dbReference type="OrthoDB" id="161213at2"/>
<gene>
    <name evidence="6" type="ORF">Dform_00111</name>
</gene>
<reference evidence="7" key="1">
    <citation type="submission" date="2016-11" db="EMBL/GenBank/DDBJ databases">
        <title>Dehalogenimonas formicexedens sp. nov., a chlorinated alkane respiring bacterium isolated from contaminated groundwater.</title>
        <authorList>
            <person name="Key T.A."/>
            <person name="Bowman K.S."/>
            <person name="Lee I."/>
            <person name="Chun J."/>
            <person name="Albuquerque L."/>
            <person name="da Costa M.S."/>
            <person name="Rainey F.A."/>
            <person name="Moe W.M."/>
        </authorList>
    </citation>
    <scope>NUCLEOTIDE SEQUENCE [LARGE SCALE GENOMIC DNA]</scope>
    <source>
        <strain evidence="7">NSZ-14</strain>
    </source>
</reference>
<evidence type="ECO:0000256" key="2">
    <source>
        <dbReference type="ARBA" id="ARBA00022704"/>
    </source>
</evidence>
<sequence>MENILKRKNAIWVMVPILALSLVLGACASPNTDAAINPPTTTDTTENNSYMPPLDNPSKTIKVEYLYDELASQKHITYDVTIENGGSLIVTLGSNPSTGYDWQKAVISNGNVSSEYTCQFVAPPSGIVGAAGKQVWTFKTLQPGQTTISFNYSQPWQGGVQNEWTLALNVTVK</sequence>
<dbReference type="STRING" id="1839801.Dform_00111"/>
<proteinExistence type="predicted"/>